<name>R3WWZ7_9ENTE</name>
<comment type="caution">
    <text evidence="2">The sequence shown here is derived from an EMBL/GenBank/DDBJ whole genome shotgun (WGS) entry which is preliminary data.</text>
</comment>
<gene>
    <name evidence="2" type="ORF">UC3_01106</name>
</gene>
<keyword evidence="3" id="KW-1185">Reference proteome</keyword>
<dbReference type="HOGENOM" id="CLU_3167721_0_0_9"/>
<keyword evidence="1" id="KW-0472">Membrane</keyword>
<evidence type="ECO:0000313" key="2">
    <source>
        <dbReference type="EMBL" id="EOL46300.1"/>
    </source>
</evidence>
<reference evidence="2 3" key="1">
    <citation type="submission" date="2013-02" db="EMBL/GenBank/DDBJ databases">
        <title>The Genome Sequence of Enterococcus phoeniculicola BAA-412.</title>
        <authorList>
            <consortium name="The Broad Institute Genome Sequencing Platform"/>
            <consortium name="The Broad Institute Genome Sequencing Center for Infectious Disease"/>
            <person name="Earl A.M."/>
            <person name="Gilmore M.S."/>
            <person name="Lebreton F."/>
            <person name="Walker B."/>
            <person name="Young S.K."/>
            <person name="Zeng Q."/>
            <person name="Gargeya S."/>
            <person name="Fitzgerald M."/>
            <person name="Haas B."/>
            <person name="Abouelleil A."/>
            <person name="Alvarado L."/>
            <person name="Arachchi H.M."/>
            <person name="Berlin A.M."/>
            <person name="Chapman S.B."/>
            <person name="Dewar J."/>
            <person name="Goldberg J."/>
            <person name="Griggs A."/>
            <person name="Gujja S."/>
            <person name="Hansen M."/>
            <person name="Howarth C."/>
            <person name="Imamovic A."/>
            <person name="Larimer J."/>
            <person name="McCowan C."/>
            <person name="Murphy C."/>
            <person name="Neiman D."/>
            <person name="Pearson M."/>
            <person name="Priest M."/>
            <person name="Roberts A."/>
            <person name="Saif S."/>
            <person name="Shea T."/>
            <person name="Sisk P."/>
            <person name="Sykes S."/>
            <person name="Wortman J."/>
            <person name="Nusbaum C."/>
            <person name="Birren B."/>
        </authorList>
    </citation>
    <scope>NUCLEOTIDE SEQUENCE [LARGE SCALE GENOMIC DNA]</scope>
    <source>
        <strain evidence="2 3">ATCC BAA-412</strain>
    </source>
</reference>
<dbReference type="PATRIC" id="fig|1158610.3.peg.1083"/>
<accession>R3WWZ7</accession>
<dbReference type="RefSeq" id="WP_010767777.1">
    <property type="nucleotide sequence ID" value="NZ_ASWE01000002.1"/>
</dbReference>
<evidence type="ECO:0000313" key="3">
    <source>
        <dbReference type="Proteomes" id="UP000013785"/>
    </source>
</evidence>
<evidence type="ECO:0000256" key="1">
    <source>
        <dbReference type="SAM" id="Phobius"/>
    </source>
</evidence>
<proteinExistence type="predicted"/>
<dbReference type="Proteomes" id="UP000013785">
    <property type="component" value="Unassembled WGS sequence"/>
</dbReference>
<keyword evidence="1" id="KW-0812">Transmembrane</keyword>
<dbReference type="EMBL" id="AJAT01000011">
    <property type="protein sequence ID" value="EOL46300.1"/>
    <property type="molecule type" value="Genomic_DNA"/>
</dbReference>
<dbReference type="STRING" id="154621.RV11_GL000577"/>
<keyword evidence="1" id="KW-1133">Transmembrane helix</keyword>
<feature type="transmembrane region" description="Helical" evidence="1">
    <location>
        <begin position="12"/>
        <end position="35"/>
    </location>
</feature>
<dbReference type="AlphaFoldDB" id="R3WWZ7"/>
<sequence length="49" mass="5119">MFTADMFDPVVTAITAVVPIGIGVGASILAVTWVGKKGFTFIKSMMNKG</sequence>
<organism evidence="2 3">
    <name type="scientific">Enterococcus phoeniculicola ATCC BAA-412</name>
    <dbReference type="NCBI Taxonomy" id="1158610"/>
    <lineage>
        <taxon>Bacteria</taxon>
        <taxon>Bacillati</taxon>
        <taxon>Bacillota</taxon>
        <taxon>Bacilli</taxon>
        <taxon>Lactobacillales</taxon>
        <taxon>Enterococcaceae</taxon>
        <taxon>Enterococcus</taxon>
    </lineage>
</organism>
<protein>
    <submittedName>
        <fullName evidence="2">Uncharacterized protein</fullName>
    </submittedName>
</protein>